<evidence type="ECO:0000313" key="9">
    <source>
        <dbReference type="EMBL" id="KAF2588445.1"/>
    </source>
</evidence>
<dbReference type="PANTHER" id="PTHR33669">
    <property type="entry name" value="PROTEIN NEGATIVE REGULATOR OF RESISTANCE"/>
    <property type="match status" value="1"/>
</dbReference>
<name>A0A8S9K228_BRACR</name>
<dbReference type="SMART" id="SM00177">
    <property type="entry name" value="ARF"/>
    <property type="match status" value="1"/>
</dbReference>
<dbReference type="Gene3D" id="3.40.50.300">
    <property type="entry name" value="P-loop containing nucleotide triphosphate hydrolases"/>
    <property type="match status" value="1"/>
</dbReference>
<evidence type="ECO:0000256" key="2">
    <source>
        <dbReference type="ARBA" id="ARBA00009937"/>
    </source>
</evidence>
<dbReference type="PANTHER" id="PTHR33669:SF1">
    <property type="entry name" value="PROTEIN NIM1-INTERACTING 1"/>
    <property type="match status" value="1"/>
</dbReference>
<dbReference type="InterPro" id="IPR006689">
    <property type="entry name" value="Small_GTPase_ARF/SAR"/>
</dbReference>
<dbReference type="GO" id="GO:0003924">
    <property type="term" value="F:GTPase activity"/>
    <property type="evidence" value="ECO:0007669"/>
    <property type="project" value="InterPro"/>
</dbReference>
<gene>
    <name evidence="9" type="ORF">F2Q70_00042197</name>
</gene>
<evidence type="ECO:0000256" key="1">
    <source>
        <dbReference type="ARBA" id="ARBA00004123"/>
    </source>
</evidence>
<dbReference type="EMBL" id="QGKY02000190">
    <property type="protein sequence ID" value="KAF2588445.1"/>
    <property type="molecule type" value="Genomic_DNA"/>
</dbReference>
<comment type="subcellular location">
    <subcellularLocation>
        <location evidence="1">Nucleus</location>
    </subcellularLocation>
</comment>
<evidence type="ECO:0000256" key="5">
    <source>
        <dbReference type="ARBA" id="ARBA00023242"/>
    </source>
</evidence>
<feature type="compositionally biased region" description="Basic and acidic residues" evidence="8">
    <location>
        <begin position="178"/>
        <end position="196"/>
    </location>
</feature>
<feature type="binding site" evidence="7">
    <location>
        <position position="31"/>
    </location>
    <ligand>
        <name>Mg(2+)</name>
        <dbReference type="ChEBI" id="CHEBI:18420"/>
    </ligand>
</feature>
<dbReference type="GO" id="GO:0005525">
    <property type="term" value="F:GTP binding"/>
    <property type="evidence" value="ECO:0007669"/>
    <property type="project" value="UniProtKB-KW"/>
</dbReference>
<evidence type="ECO:0000256" key="4">
    <source>
        <dbReference type="ARBA" id="ARBA00023134"/>
    </source>
</evidence>
<keyword evidence="5" id="KW-0539">Nucleus</keyword>
<proteinExistence type="inferred from homology"/>
<feature type="region of interest" description="Disordered" evidence="8">
    <location>
        <begin position="178"/>
        <end position="207"/>
    </location>
</feature>
<keyword evidence="4 6" id="KW-0342">GTP-binding</keyword>
<dbReference type="InterPro" id="IPR027417">
    <property type="entry name" value="P-loop_NTPase"/>
</dbReference>
<dbReference type="Pfam" id="PF00025">
    <property type="entry name" value="Arf"/>
    <property type="match status" value="1"/>
</dbReference>
<evidence type="ECO:0000256" key="8">
    <source>
        <dbReference type="SAM" id="MobiDB-lite"/>
    </source>
</evidence>
<comment type="similarity">
    <text evidence="2">Belongs to the NPR1-interactor family.</text>
</comment>
<protein>
    <submittedName>
        <fullName evidence="9">Uncharacterized protein</fullName>
    </submittedName>
</protein>
<feature type="binding site" evidence="6">
    <location>
        <begin position="24"/>
        <end position="31"/>
    </location>
    <ligand>
        <name>GTP</name>
        <dbReference type="ChEBI" id="CHEBI:37565"/>
    </ligand>
</feature>
<dbReference type="GO" id="GO:0046872">
    <property type="term" value="F:metal ion binding"/>
    <property type="evidence" value="ECO:0007669"/>
    <property type="project" value="UniProtKB-KW"/>
</dbReference>
<evidence type="ECO:0000256" key="6">
    <source>
        <dbReference type="PIRSR" id="PIRSR606689-1"/>
    </source>
</evidence>
<evidence type="ECO:0000256" key="7">
    <source>
        <dbReference type="PIRSR" id="PIRSR606689-2"/>
    </source>
</evidence>
<keyword evidence="7" id="KW-0479">Metal-binding</keyword>
<dbReference type="GO" id="GO:0010112">
    <property type="term" value="P:regulation of systemic acquired resistance"/>
    <property type="evidence" value="ECO:0007669"/>
    <property type="project" value="InterPro"/>
</dbReference>
<evidence type="ECO:0000256" key="3">
    <source>
        <dbReference type="ARBA" id="ARBA00022741"/>
    </source>
</evidence>
<sequence>MGTALGKPFAGLFQETEPRIVFFGLPGTGKSSILHKLKTGEVLSTNMPTVGLDMESFKYKNSSFCFVEMGGQYRALKTMKNEKDQNVEIKEVNMIDKREREEEEEEERKIDTFFKLIKTYQEARKRRREEFTGNSGEARKKWNGGERSCVVVPAFLPEDFSECRMDLKPVMVVADHKEDDIKLKEEEDEEAKKEGQEETGLDLNLAL</sequence>
<feature type="binding site" evidence="7">
    <location>
        <position position="49"/>
    </location>
    <ligand>
        <name>Mg(2+)</name>
        <dbReference type="ChEBI" id="CHEBI:18420"/>
    </ligand>
</feature>
<keyword evidence="3 6" id="KW-0547">Nucleotide-binding</keyword>
<dbReference type="SUPFAM" id="SSF52540">
    <property type="entry name" value="P-loop containing nucleoside triphosphate hydrolases"/>
    <property type="match status" value="1"/>
</dbReference>
<reference evidence="9" key="1">
    <citation type="submission" date="2019-12" db="EMBL/GenBank/DDBJ databases">
        <title>Genome sequencing and annotation of Brassica cretica.</title>
        <authorList>
            <person name="Studholme D.J."/>
            <person name="Sarris P.F."/>
        </authorList>
    </citation>
    <scope>NUCLEOTIDE SEQUENCE</scope>
    <source>
        <strain evidence="9">PFS-102/07</strain>
        <tissue evidence="9">Leaf</tissue>
    </source>
</reference>
<dbReference type="Pfam" id="PF15699">
    <property type="entry name" value="NPR1_interact"/>
    <property type="match status" value="1"/>
</dbReference>
<dbReference type="GO" id="GO:0005634">
    <property type="term" value="C:nucleus"/>
    <property type="evidence" value="ECO:0007669"/>
    <property type="project" value="UniProtKB-SubCell"/>
</dbReference>
<accession>A0A8S9K228</accession>
<dbReference type="AlphaFoldDB" id="A0A8S9K228"/>
<keyword evidence="7" id="KW-0460">Magnesium</keyword>
<organism evidence="9">
    <name type="scientific">Brassica cretica</name>
    <name type="common">Mustard</name>
    <dbReference type="NCBI Taxonomy" id="69181"/>
    <lineage>
        <taxon>Eukaryota</taxon>
        <taxon>Viridiplantae</taxon>
        <taxon>Streptophyta</taxon>
        <taxon>Embryophyta</taxon>
        <taxon>Tracheophyta</taxon>
        <taxon>Spermatophyta</taxon>
        <taxon>Magnoliopsida</taxon>
        <taxon>eudicotyledons</taxon>
        <taxon>Gunneridae</taxon>
        <taxon>Pentapetalae</taxon>
        <taxon>rosids</taxon>
        <taxon>malvids</taxon>
        <taxon>Brassicales</taxon>
        <taxon>Brassicaceae</taxon>
        <taxon>Brassiceae</taxon>
        <taxon>Brassica</taxon>
    </lineage>
</organism>
<dbReference type="InterPro" id="IPR031425">
    <property type="entry name" value="NPR1/NH1-interacting"/>
</dbReference>
<comment type="caution">
    <text evidence="9">The sequence shown here is derived from an EMBL/GenBank/DDBJ whole genome shotgun (WGS) entry which is preliminary data.</text>
</comment>
<feature type="binding site" evidence="6">
    <location>
        <position position="71"/>
    </location>
    <ligand>
        <name>GTP</name>
        <dbReference type="ChEBI" id="CHEBI:37565"/>
    </ligand>
</feature>